<organism evidence="4">
    <name type="scientific">Timema shepardi</name>
    <name type="common">Walking stick</name>
    <dbReference type="NCBI Taxonomy" id="629360"/>
    <lineage>
        <taxon>Eukaryota</taxon>
        <taxon>Metazoa</taxon>
        <taxon>Ecdysozoa</taxon>
        <taxon>Arthropoda</taxon>
        <taxon>Hexapoda</taxon>
        <taxon>Insecta</taxon>
        <taxon>Pterygota</taxon>
        <taxon>Neoptera</taxon>
        <taxon>Polyneoptera</taxon>
        <taxon>Phasmatodea</taxon>
        <taxon>Timematodea</taxon>
        <taxon>Timematoidea</taxon>
        <taxon>Timematidae</taxon>
        <taxon>Timema</taxon>
    </lineage>
</organism>
<dbReference type="InterPro" id="IPR029277">
    <property type="entry name" value="SVWC_dom"/>
</dbReference>
<keyword evidence="2" id="KW-0964">Secreted</keyword>
<accession>A0A7R9G471</accession>
<dbReference type="EMBL" id="OC005476">
    <property type="protein sequence ID" value="CAD7265416.1"/>
    <property type="molecule type" value="Genomic_DNA"/>
</dbReference>
<feature type="domain" description="Single" evidence="3">
    <location>
        <begin position="157"/>
        <end position="226"/>
    </location>
</feature>
<dbReference type="PANTHER" id="PTHR39957">
    <property type="entry name" value="AT09846P1-RELATED"/>
    <property type="match status" value="1"/>
</dbReference>
<dbReference type="SMART" id="SM01318">
    <property type="entry name" value="SVWC"/>
    <property type="match status" value="1"/>
</dbReference>
<protein>
    <recommendedName>
        <fullName evidence="3">Single domain-containing protein</fullName>
    </recommendedName>
</protein>
<evidence type="ECO:0000256" key="1">
    <source>
        <dbReference type="ARBA" id="ARBA00004613"/>
    </source>
</evidence>
<name>A0A7R9G471_TIMSH</name>
<dbReference type="GO" id="GO:0005576">
    <property type="term" value="C:extracellular region"/>
    <property type="evidence" value="ECO:0007669"/>
    <property type="project" value="UniProtKB-SubCell"/>
</dbReference>
<evidence type="ECO:0000259" key="3">
    <source>
        <dbReference type="SMART" id="SM01318"/>
    </source>
</evidence>
<evidence type="ECO:0000313" key="4">
    <source>
        <dbReference type="EMBL" id="CAD7265416.1"/>
    </source>
</evidence>
<proteinExistence type="predicted"/>
<dbReference type="AlphaFoldDB" id="A0A7R9G471"/>
<gene>
    <name evidence="4" type="ORF">TSIB3V08_LOCUS9456</name>
</gene>
<dbReference type="InterPro" id="IPR053308">
    <property type="entry name" value="Vago-like"/>
</dbReference>
<reference evidence="4" key="1">
    <citation type="submission" date="2020-11" db="EMBL/GenBank/DDBJ databases">
        <authorList>
            <person name="Tran Van P."/>
        </authorList>
    </citation>
    <scope>NUCLEOTIDE SEQUENCE</scope>
</reference>
<dbReference type="Pfam" id="PF15430">
    <property type="entry name" value="SVWC"/>
    <property type="match status" value="1"/>
</dbReference>
<comment type="subcellular location">
    <subcellularLocation>
        <location evidence="1">Secreted</location>
    </subcellularLocation>
</comment>
<evidence type="ECO:0000256" key="2">
    <source>
        <dbReference type="ARBA" id="ARBA00022525"/>
    </source>
</evidence>
<dbReference type="PANTHER" id="PTHR39957:SF1">
    <property type="entry name" value="AT09846P1-RELATED"/>
    <property type="match status" value="1"/>
</dbReference>
<sequence length="228" mass="24597">MGHTAPHRKGADQCYLDEWSAPVRCVTVRRNFSTRRYWCPLSIGSDSHHRATEVKTSLHEGTGGPGVLGVVLTATPLRETSLLEGIGGHGVLDLSNALVVLSPTAEDGEIKVRISVGNKMQKILPVVIVLIAVIVSVSKASLTSKIVKENKDHPGKCYDTSTKKAYVVDSTWTDEGCTRSSCSIGREKGTYEIFHAGCVPVEDQDGCKIISDSKMPFPECCPKVICDG</sequence>